<dbReference type="SUPFAM" id="SSF55486">
    <property type="entry name" value="Metalloproteases ('zincins'), catalytic domain"/>
    <property type="match status" value="1"/>
</dbReference>
<dbReference type="RefSeq" id="WP_249993101.1">
    <property type="nucleotide sequence ID" value="NZ_CP116221.1"/>
</dbReference>
<evidence type="ECO:0000256" key="1">
    <source>
        <dbReference type="ARBA" id="ARBA00001947"/>
    </source>
</evidence>
<dbReference type="InterPro" id="IPR008753">
    <property type="entry name" value="Peptidase_M13_N"/>
</dbReference>
<dbReference type="PROSITE" id="PS51885">
    <property type="entry name" value="NEPRILYSIN"/>
    <property type="match status" value="1"/>
</dbReference>
<keyword evidence="11" id="KW-1185">Reference proteome</keyword>
<keyword evidence="5" id="KW-0378">Hydrolase</keyword>
<evidence type="ECO:0000259" key="8">
    <source>
        <dbReference type="Pfam" id="PF01431"/>
    </source>
</evidence>
<dbReference type="CDD" id="cd08662">
    <property type="entry name" value="M13"/>
    <property type="match status" value="1"/>
</dbReference>
<dbReference type="PRINTS" id="PR00786">
    <property type="entry name" value="NEPRILYSIN"/>
</dbReference>
<proteinExistence type="inferred from homology"/>
<dbReference type="Gene3D" id="3.40.390.10">
    <property type="entry name" value="Collagenase (Catalytic Domain)"/>
    <property type="match status" value="1"/>
</dbReference>
<dbReference type="EMBL" id="CP116221">
    <property type="protein sequence ID" value="WCO01536.1"/>
    <property type="molecule type" value="Genomic_DNA"/>
</dbReference>
<keyword evidence="4" id="KW-0479">Metal-binding</keyword>
<dbReference type="Proteomes" id="UP001202717">
    <property type="component" value="Chromosome"/>
</dbReference>
<dbReference type="Pfam" id="PF05649">
    <property type="entry name" value="Peptidase_M13_N"/>
    <property type="match status" value="1"/>
</dbReference>
<dbReference type="InterPro" id="IPR024079">
    <property type="entry name" value="MetalloPept_cat_dom_sf"/>
</dbReference>
<dbReference type="PANTHER" id="PTHR11733:SF167">
    <property type="entry name" value="FI17812P1-RELATED"/>
    <property type="match status" value="1"/>
</dbReference>
<protein>
    <submittedName>
        <fullName evidence="10">M13 family metallopeptidase</fullName>
    </submittedName>
</protein>
<dbReference type="PROSITE" id="PS51257">
    <property type="entry name" value="PROKAR_LIPOPROTEIN"/>
    <property type="match status" value="1"/>
</dbReference>
<evidence type="ECO:0000256" key="2">
    <source>
        <dbReference type="ARBA" id="ARBA00007357"/>
    </source>
</evidence>
<dbReference type="Gene3D" id="1.10.1380.10">
    <property type="entry name" value="Neutral endopeptidase , domain2"/>
    <property type="match status" value="1"/>
</dbReference>
<evidence type="ECO:0000256" key="6">
    <source>
        <dbReference type="ARBA" id="ARBA00022833"/>
    </source>
</evidence>
<reference evidence="10 11" key="1">
    <citation type="submission" date="2023-01" db="EMBL/GenBank/DDBJ databases">
        <title>Psychroserpens ponticola sp. nov., isolated from seawater.</title>
        <authorList>
            <person name="Kristyanto S."/>
            <person name="Jung J."/>
            <person name="Kim J.M."/>
            <person name="Jeon C.O."/>
        </authorList>
    </citation>
    <scope>NUCLEOTIDE SEQUENCE [LARGE SCALE GENOMIC DNA]</scope>
    <source>
        <strain evidence="10 11">MSW6</strain>
    </source>
</reference>
<comment type="similarity">
    <text evidence="2">Belongs to the peptidase M13 family.</text>
</comment>
<feature type="domain" description="Peptidase M13 C-terminal" evidence="8">
    <location>
        <begin position="482"/>
        <end position="684"/>
    </location>
</feature>
<feature type="domain" description="Peptidase M13 N-terminal" evidence="9">
    <location>
        <begin position="50"/>
        <end position="429"/>
    </location>
</feature>
<dbReference type="InterPro" id="IPR018497">
    <property type="entry name" value="Peptidase_M13_C"/>
</dbReference>
<evidence type="ECO:0000256" key="3">
    <source>
        <dbReference type="ARBA" id="ARBA00022670"/>
    </source>
</evidence>
<evidence type="ECO:0000256" key="4">
    <source>
        <dbReference type="ARBA" id="ARBA00022723"/>
    </source>
</evidence>
<evidence type="ECO:0000256" key="5">
    <source>
        <dbReference type="ARBA" id="ARBA00022801"/>
    </source>
</evidence>
<accession>A0ABY7RXW9</accession>
<organism evidence="10 11">
    <name type="scientific">Psychroserpens ponticola</name>
    <dbReference type="NCBI Taxonomy" id="2932268"/>
    <lineage>
        <taxon>Bacteria</taxon>
        <taxon>Pseudomonadati</taxon>
        <taxon>Bacteroidota</taxon>
        <taxon>Flavobacteriia</taxon>
        <taxon>Flavobacteriales</taxon>
        <taxon>Flavobacteriaceae</taxon>
        <taxon>Psychroserpens</taxon>
    </lineage>
</organism>
<dbReference type="PANTHER" id="PTHR11733">
    <property type="entry name" value="ZINC METALLOPROTEASE FAMILY M13 NEPRILYSIN-RELATED"/>
    <property type="match status" value="1"/>
</dbReference>
<keyword evidence="3" id="KW-0645">Protease</keyword>
<dbReference type="InterPro" id="IPR000718">
    <property type="entry name" value="Peptidase_M13"/>
</dbReference>
<evidence type="ECO:0000313" key="10">
    <source>
        <dbReference type="EMBL" id="WCO01536.1"/>
    </source>
</evidence>
<evidence type="ECO:0000313" key="11">
    <source>
        <dbReference type="Proteomes" id="UP001202717"/>
    </source>
</evidence>
<dbReference type="Pfam" id="PF01431">
    <property type="entry name" value="Peptidase_M13"/>
    <property type="match status" value="1"/>
</dbReference>
<name>A0ABY7RXW9_9FLAO</name>
<sequence length="687" mass="76869">MKTNIKSILIVSVLAVFAFLGCKEEAKDETTMVEKIPGINLENMDKDVNPKDDFYNFVNGNWQKNTKIPEEETRWGGFGVLRKGTRADVLEILKTSKELGKYEEGTDQKKALLIFESQLDTVARDEAGIKPLLPVLAKIDGIKSIADMQTAEATTLGLATPFAGLGAGPDLNDSSMNTAWVGPGGTGLQRDYYLDQDDKSKEIREKYKAHVSKMLQFIEYSEADANAAAVKIIEMETQLVEPRLDKVAARDARNYNNPRSISQLQEMCPAIDWGKMISDLGIKKQIDTVLVAQPKYMSALSDFLNNTSIEDIKTLIDWTTIDNAAGFLTTEIERANWEFYAQTLSGAKKQRDAEERALGTVTGSVGEAIGQLYVEAKFPPEAKVKAEKMIANVITAFQNRIQKLDWMTDETKVKAIEKLDKFTVKIAYPDEWKDYSDLMVKEGNSYAENMMAIGRWALDDNLSDINEPIDKSEWGMPPQMVNAYYSPINNEIVFPAAILQPPFYNYTADDAVNYGGIGAVIGHEISHAFDDSGSRFDADGNLKNWWTPTDLEEFTKRGDALADQYSALEVLDSVYVNGKYTLGENIGDLGGVLGAYDGLQLHYAKTGRPENIDGFTPEQRFFMSWATVWRTLTRDDALRTLIKTDTHSPGMVRATQPLKNIDAFYEAFDIKEGDAMWIAPEDRVRIW</sequence>
<evidence type="ECO:0000259" key="9">
    <source>
        <dbReference type="Pfam" id="PF05649"/>
    </source>
</evidence>
<keyword evidence="7" id="KW-0482">Metalloprotease</keyword>
<evidence type="ECO:0000256" key="7">
    <source>
        <dbReference type="ARBA" id="ARBA00023049"/>
    </source>
</evidence>
<dbReference type="InterPro" id="IPR042089">
    <property type="entry name" value="Peptidase_M13_dom_2"/>
</dbReference>
<keyword evidence="6" id="KW-0862">Zinc</keyword>
<comment type="cofactor">
    <cofactor evidence="1">
        <name>Zn(2+)</name>
        <dbReference type="ChEBI" id="CHEBI:29105"/>
    </cofactor>
</comment>
<gene>
    <name evidence="10" type="ORF">MUN68_015900</name>
</gene>